<evidence type="ECO:0000256" key="5">
    <source>
        <dbReference type="ARBA" id="ARBA00023136"/>
    </source>
</evidence>
<sequence>MLQENTGVREGRPAGTGRPALSRSSTLTLLVGPAFVAAIAYVDPGNVATNASAGARFGYLLVWVIVAANAVAMLVQYLSAKLSIATRRTLPELCRERCPRPVARGLWLQAEVVAVATDLAELIGGAAALQLLFGVPLVVGGVITGAVSWAVLLLQQYRGQRAFEAVVAGMLGVIAVGFAYSAVAARPELEPFTAGLVPRLEGLDSLLLAVGILGATVMPHAVYMHGALVLDRYGRGPADGARRQRLLAATRVDVGVAMVLAGLVNLAMLTVAAAVLDPADGESLAAVHGGLGEALGAGAALLFALALLASGFASTAVGTYAGSVIMDGFLRRRVPLAVRRLVTLVPALAVLAAGVEPGQALILSQVVLSFGIPFALWPLVLFTRDRRLMGPLVNRPATTVAAVLAAAAITGLNAALVLGELL</sequence>
<keyword evidence="2" id="KW-0813">Transport</keyword>
<comment type="caution">
    <text evidence="8">The sequence shown here is derived from an EMBL/GenBank/DDBJ whole genome shotgun (WGS) entry which is preliminary data.</text>
</comment>
<keyword evidence="4 7" id="KW-1133">Transmembrane helix</keyword>
<dbReference type="PRINTS" id="PR00447">
    <property type="entry name" value="NATRESASSCMP"/>
</dbReference>
<evidence type="ECO:0000313" key="9">
    <source>
        <dbReference type="Proteomes" id="UP000237846"/>
    </source>
</evidence>
<dbReference type="RefSeq" id="WP_245930118.1">
    <property type="nucleotide sequence ID" value="NZ_PVZC01000003.1"/>
</dbReference>
<evidence type="ECO:0000256" key="7">
    <source>
        <dbReference type="SAM" id="Phobius"/>
    </source>
</evidence>
<feature type="transmembrane region" description="Helical" evidence="7">
    <location>
        <begin position="400"/>
        <end position="419"/>
    </location>
</feature>
<dbReference type="PANTHER" id="PTHR11706:SF33">
    <property type="entry name" value="NATURAL RESISTANCE-ASSOCIATED MACROPHAGE PROTEIN 2"/>
    <property type="match status" value="1"/>
</dbReference>
<dbReference type="Pfam" id="PF01566">
    <property type="entry name" value="Nramp"/>
    <property type="match status" value="1"/>
</dbReference>
<reference evidence="8 9" key="1">
    <citation type="submission" date="2018-03" db="EMBL/GenBank/DDBJ databases">
        <title>Genomic Encyclopedia of Archaeal and Bacterial Type Strains, Phase II (KMG-II): from individual species to whole genera.</title>
        <authorList>
            <person name="Goeker M."/>
        </authorList>
    </citation>
    <scope>NUCLEOTIDE SEQUENCE [LARGE SCALE GENOMIC DNA]</scope>
    <source>
        <strain evidence="8 9">DSM 45601</strain>
    </source>
</reference>
<evidence type="ECO:0000256" key="4">
    <source>
        <dbReference type="ARBA" id="ARBA00022989"/>
    </source>
</evidence>
<feature type="region of interest" description="Disordered" evidence="6">
    <location>
        <begin position="1"/>
        <end position="21"/>
    </location>
</feature>
<feature type="transmembrane region" description="Helical" evidence="7">
    <location>
        <begin position="133"/>
        <end position="154"/>
    </location>
</feature>
<feature type="transmembrane region" description="Helical" evidence="7">
    <location>
        <begin position="251"/>
        <end position="276"/>
    </location>
</feature>
<evidence type="ECO:0000313" key="8">
    <source>
        <dbReference type="EMBL" id="PRX99832.1"/>
    </source>
</evidence>
<evidence type="ECO:0000256" key="6">
    <source>
        <dbReference type="SAM" id="MobiDB-lite"/>
    </source>
</evidence>
<evidence type="ECO:0000256" key="2">
    <source>
        <dbReference type="ARBA" id="ARBA00022448"/>
    </source>
</evidence>
<dbReference type="GO" id="GO:0015086">
    <property type="term" value="F:cadmium ion transmembrane transporter activity"/>
    <property type="evidence" value="ECO:0007669"/>
    <property type="project" value="TreeGrafter"/>
</dbReference>
<feature type="transmembrane region" description="Helical" evidence="7">
    <location>
        <begin position="105"/>
        <end position="127"/>
    </location>
</feature>
<dbReference type="AlphaFoldDB" id="A0A2T0Q7S3"/>
<dbReference type="NCBIfam" id="NF001923">
    <property type="entry name" value="PRK00701.1"/>
    <property type="match status" value="1"/>
</dbReference>
<feature type="transmembrane region" description="Helical" evidence="7">
    <location>
        <begin position="337"/>
        <end position="355"/>
    </location>
</feature>
<name>A0A2T0Q7S3_9ACTN</name>
<dbReference type="NCBIfam" id="TIGR01197">
    <property type="entry name" value="nramp"/>
    <property type="match status" value="1"/>
</dbReference>
<dbReference type="Proteomes" id="UP000237846">
    <property type="component" value="Unassembled WGS sequence"/>
</dbReference>
<keyword evidence="9" id="KW-1185">Reference proteome</keyword>
<protein>
    <submittedName>
        <fullName evidence="8">Manganese transport protein</fullName>
    </submittedName>
</protein>
<keyword evidence="3 7" id="KW-0812">Transmembrane</keyword>
<organism evidence="8 9">
    <name type="scientific">Allonocardiopsis opalescens</name>
    <dbReference type="NCBI Taxonomy" id="1144618"/>
    <lineage>
        <taxon>Bacteria</taxon>
        <taxon>Bacillati</taxon>
        <taxon>Actinomycetota</taxon>
        <taxon>Actinomycetes</taxon>
        <taxon>Streptosporangiales</taxon>
        <taxon>Allonocardiopsis</taxon>
    </lineage>
</organism>
<feature type="transmembrane region" description="Helical" evidence="7">
    <location>
        <begin position="57"/>
        <end position="78"/>
    </location>
</feature>
<gene>
    <name evidence="8" type="ORF">CLV72_103439</name>
</gene>
<accession>A0A2T0Q7S3</accession>
<dbReference type="GO" id="GO:0005384">
    <property type="term" value="F:manganese ion transmembrane transporter activity"/>
    <property type="evidence" value="ECO:0007669"/>
    <property type="project" value="TreeGrafter"/>
</dbReference>
<dbReference type="InterPro" id="IPR001046">
    <property type="entry name" value="NRAMP_fam"/>
</dbReference>
<proteinExistence type="predicted"/>
<dbReference type="NCBIfam" id="NF037982">
    <property type="entry name" value="Nramp_1"/>
    <property type="match status" value="1"/>
</dbReference>
<dbReference type="EMBL" id="PVZC01000003">
    <property type="protein sequence ID" value="PRX99832.1"/>
    <property type="molecule type" value="Genomic_DNA"/>
</dbReference>
<keyword evidence="5 7" id="KW-0472">Membrane</keyword>
<feature type="transmembrane region" description="Helical" evidence="7">
    <location>
        <begin position="205"/>
        <end position="230"/>
    </location>
</feature>
<feature type="transmembrane region" description="Helical" evidence="7">
    <location>
        <begin position="361"/>
        <end position="380"/>
    </location>
</feature>
<feature type="transmembrane region" description="Helical" evidence="7">
    <location>
        <begin position="296"/>
        <end position="325"/>
    </location>
</feature>
<dbReference type="GO" id="GO:0034755">
    <property type="term" value="P:iron ion transmembrane transport"/>
    <property type="evidence" value="ECO:0007669"/>
    <property type="project" value="TreeGrafter"/>
</dbReference>
<comment type="subcellular location">
    <subcellularLocation>
        <location evidence="1">Membrane</location>
        <topology evidence="1">Multi-pass membrane protein</topology>
    </subcellularLocation>
</comment>
<dbReference type="PANTHER" id="PTHR11706">
    <property type="entry name" value="SOLUTE CARRIER PROTEIN FAMILY 11 MEMBER"/>
    <property type="match status" value="1"/>
</dbReference>
<feature type="transmembrane region" description="Helical" evidence="7">
    <location>
        <begin position="20"/>
        <end position="42"/>
    </location>
</feature>
<evidence type="ECO:0000256" key="1">
    <source>
        <dbReference type="ARBA" id="ARBA00004141"/>
    </source>
</evidence>
<feature type="transmembrane region" description="Helical" evidence="7">
    <location>
        <begin position="166"/>
        <end position="185"/>
    </location>
</feature>
<evidence type="ECO:0000256" key="3">
    <source>
        <dbReference type="ARBA" id="ARBA00022692"/>
    </source>
</evidence>
<dbReference type="GO" id="GO:0005886">
    <property type="term" value="C:plasma membrane"/>
    <property type="evidence" value="ECO:0007669"/>
    <property type="project" value="TreeGrafter"/>
</dbReference>